<protein>
    <submittedName>
        <fullName evidence="1">Uncharacterized protein</fullName>
    </submittedName>
</protein>
<dbReference type="Proteomes" id="UP000631114">
    <property type="component" value="Unassembled WGS sequence"/>
</dbReference>
<reference evidence="1 2" key="1">
    <citation type="submission" date="2020-10" db="EMBL/GenBank/DDBJ databases">
        <title>The Coptis chinensis genome and diversification of protoberbering-type alkaloids.</title>
        <authorList>
            <person name="Wang B."/>
            <person name="Shu S."/>
            <person name="Song C."/>
            <person name="Liu Y."/>
        </authorList>
    </citation>
    <scope>NUCLEOTIDE SEQUENCE [LARGE SCALE GENOMIC DNA]</scope>
    <source>
        <strain evidence="1">HL-2020</strain>
        <tissue evidence="1">Leaf</tissue>
    </source>
</reference>
<name>A0A835HGB5_9MAGN</name>
<dbReference type="OrthoDB" id="441812at2759"/>
<comment type="caution">
    <text evidence="1">The sequence shown here is derived from an EMBL/GenBank/DDBJ whole genome shotgun (WGS) entry which is preliminary data.</text>
</comment>
<keyword evidence="2" id="KW-1185">Reference proteome</keyword>
<dbReference type="EMBL" id="JADFTS010000007">
    <property type="protein sequence ID" value="KAF9597618.1"/>
    <property type="molecule type" value="Genomic_DNA"/>
</dbReference>
<evidence type="ECO:0000313" key="1">
    <source>
        <dbReference type="EMBL" id="KAF9597618.1"/>
    </source>
</evidence>
<dbReference type="Gene3D" id="3.90.1420.10">
    <property type="entry name" value="Rubisco LSMT, substrate-binding domain"/>
    <property type="match status" value="1"/>
</dbReference>
<evidence type="ECO:0000313" key="2">
    <source>
        <dbReference type="Proteomes" id="UP000631114"/>
    </source>
</evidence>
<dbReference type="AlphaFoldDB" id="A0A835HGB5"/>
<gene>
    <name evidence="1" type="ORF">IFM89_020097</name>
</gene>
<accession>A0A835HGB5</accession>
<proteinExistence type="predicted"/>
<dbReference type="InterPro" id="IPR036464">
    <property type="entry name" value="Rubisco_LSMT_subst-bd_sf"/>
</dbReference>
<organism evidence="1 2">
    <name type="scientific">Coptis chinensis</name>
    <dbReference type="NCBI Taxonomy" id="261450"/>
    <lineage>
        <taxon>Eukaryota</taxon>
        <taxon>Viridiplantae</taxon>
        <taxon>Streptophyta</taxon>
        <taxon>Embryophyta</taxon>
        <taxon>Tracheophyta</taxon>
        <taxon>Spermatophyta</taxon>
        <taxon>Magnoliopsida</taxon>
        <taxon>Ranunculales</taxon>
        <taxon>Ranunculaceae</taxon>
        <taxon>Coptidoideae</taxon>
        <taxon>Coptis</taxon>
    </lineage>
</organism>
<sequence>MEDREIRSAGGKGKGIPQSLRAFARVLCAASLEELKDLELEAVKTDGRVARRPLKDMSREIESHLFLLSQIEPLIRDYDASIEKLIKLNFKEYCKGLKPKSKCLSSLSSSMQWKEDYNLVTRVGDDGCRKSAAAGAWDLYCEAADTWNPEC</sequence>